<protein>
    <submittedName>
        <fullName evidence="1">Uncharacterized protein</fullName>
    </submittedName>
</protein>
<sequence length="50" mass="5411">MAAFLWRAATRFGCHPPVTSPSSGRHPLVISLSYAHGMVANANNMSFITH</sequence>
<reference evidence="1 2" key="1">
    <citation type="submission" date="2010-02" db="EMBL/GenBank/DDBJ databases">
        <authorList>
            <person name="Weinstock G."/>
            <person name="Sodergren E."/>
            <person name="Clifton S."/>
            <person name="Fulton L."/>
            <person name="Fulton B."/>
            <person name="Courtney L."/>
            <person name="Fronick C."/>
            <person name="Harrison M."/>
            <person name="Strong C."/>
            <person name="Farmer C."/>
            <person name="Delahaunty K."/>
            <person name="Markovic C."/>
            <person name="Hall O."/>
            <person name="Minx P."/>
            <person name="Tomlinson C."/>
            <person name="Mitreva M."/>
            <person name="Nelson J."/>
            <person name="Hou S."/>
            <person name="Wollam A."/>
            <person name="Pepin K.H."/>
            <person name="Johnson M."/>
            <person name="Bhonagiri V."/>
            <person name="Zhang X."/>
            <person name="Suruliraj S."/>
            <person name="Warren W."/>
            <person name="Chinwalla A."/>
            <person name="Mardis E.R."/>
            <person name="Wilson R.K."/>
        </authorList>
    </citation>
    <scope>NUCLEOTIDE SEQUENCE [LARGE SCALE GENOMIC DNA]</scope>
    <source>
        <strain evidence="1 2">ATCC 23685</strain>
    </source>
</reference>
<organism evidence="1 2">
    <name type="scientific">Edwardsiella tarda ATCC 23685</name>
    <dbReference type="NCBI Taxonomy" id="500638"/>
    <lineage>
        <taxon>Bacteria</taxon>
        <taxon>Pseudomonadati</taxon>
        <taxon>Pseudomonadota</taxon>
        <taxon>Gammaproteobacteria</taxon>
        <taxon>Enterobacterales</taxon>
        <taxon>Hafniaceae</taxon>
        <taxon>Edwardsiella</taxon>
    </lineage>
</organism>
<comment type="caution">
    <text evidence="1">The sequence shown here is derived from an EMBL/GenBank/DDBJ whole genome shotgun (WGS) entry which is preliminary data.</text>
</comment>
<dbReference type="Proteomes" id="UP000003692">
    <property type="component" value="Unassembled WGS sequence"/>
</dbReference>
<proteinExistence type="predicted"/>
<accession>D4FAD7</accession>
<name>D4FAD7_EDWTA</name>
<evidence type="ECO:0000313" key="1">
    <source>
        <dbReference type="EMBL" id="EFE21279.1"/>
    </source>
</evidence>
<gene>
    <name evidence="1" type="ORF">EDWATA_03755</name>
</gene>
<evidence type="ECO:0000313" key="2">
    <source>
        <dbReference type="Proteomes" id="UP000003692"/>
    </source>
</evidence>
<dbReference type="AlphaFoldDB" id="D4FAD7"/>
<dbReference type="HOGENOM" id="CLU_3117330_0_0_6"/>
<dbReference type="EMBL" id="ADGK01000291">
    <property type="protein sequence ID" value="EFE21279.1"/>
    <property type="molecule type" value="Genomic_DNA"/>
</dbReference>